<protein>
    <recommendedName>
        <fullName evidence="2">CAAX prenyl protease 2/Lysostaphin resistance protein A-like domain-containing protein</fullName>
    </recommendedName>
</protein>
<dbReference type="Proteomes" id="UP000185696">
    <property type="component" value="Unassembled WGS sequence"/>
</dbReference>
<dbReference type="Pfam" id="PF02517">
    <property type="entry name" value="Rce1-like"/>
    <property type="match status" value="1"/>
</dbReference>
<feature type="transmembrane region" description="Helical" evidence="1">
    <location>
        <begin position="50"/>
        <end position="71"/>
    </location>
</feature>
<sequence length="248" mass="26595">MGTRRLSVLAYVAVVVVYLVVVQGVGLLLTRGRDIEYASASGVDSLWRGITVPVLASLVWVALVVTVLRWWRPCLADDRPVRSWVVVVPVVQLVAVVAVTNYGGLAERGLGLTALLLVSTLAVGFTEELMFRGLGVTVFRANGFTEGWVALWTTVIFGLAHATNLVSEGRSALVQVVAAALSGYFFYLVRRRTGGLLVPALVHGLWDFSLISATVVPGESCPLPVLSVLVIVALGVVVVVRRHRIEPA</sequence>
<dbReference type="GO" id="GO:0080120">
    <property type="term" value="P:CAAX-box protein maturation"/>
    <property type="evidence" value="ECO:0007669"/>
    <property type="project" value="UniProtKB-ARBA"/>
</dbReference>
<keyword evidence="1" id="KW-0812">Transmembrane</keyword>
<keyword evidence="4" id="KW-1185">Reference proteome</keyword>
<feature type="domain" description="CAAX prenyl protease 2/Lysostaphin resistance protein A-like" evidence="2">
    <location>
        <begin position="112"/>
        <end position="208"/>
    </location>
</feature>
<evidence type="ECO:0000313" key="3">
    <source>
        <dbReference type="EMBL" id="OLF07774.1"/>
    </source>
</evidence>
<dbReference type="RefSeq" id="WP_075135614.1">
    <property type="nucleotide sequence ID" value="NZ_MSIF01000014.1"/>
</dbReference>
<evidence type="ECO:0000259" key="2">
    <source>
        <dbReference type="Pfam" id="PF02517"/>
    </source>
</evidence>
<feature type="transmembrane region" description="Helical" evidence="1">
    <location>
        <begin position="147"/>
        <end position="166"/>
    </location>
</feature>
<feature type="transmembrane region" description="Helical" evidence="1">
    <location>
        <begin position="7"/>
        <end position="30"/>
    </location>
</feature>
<comment type="caution">
    <text evidence="3">The sequence shown here is derived from an EMBL/GenBank/DDBJ whole genome shotgun (WGS) entry which is preliminary data.</text>
</comment>
<feature type="transmembrane region" description="Helical" evidence="1">
    <location>
        <begin position="172"/>
        <end position="189"/>
    </location>
</feature>
<evidence type="ECO:0000313" key="4">
    <source>
        <dbReference type="Proteomes" id="UP000185696"/>
    </source>
</evidence>
<keyword evidence="1" id="KW-1133">Transmembrane helix</keyword>
<keyword evidence="1" id="KW-0472">Membrane</keyword>
<dbReference type="InterPro" id="IPR003675">
    <property type="entry name" value="Rce1/LyrA-like_dom"/>
</dbReference>
<organism evidence="3 4">
    <name type="scientific">Actinophytocola xinjiangensis</name>
    <dbReference type="NCBI Taxonomy" id="485602"/>
    <lineage>
        <taxon>Bacteria</taxon>
        <taxon>Bacillati</taxon>
        <taxon>Actinomycetota</taxon>
        <taxon>Actinomycetes</taxon>
        <taxon>Pseudonocardiales</taxon>
        <taxon>Pseudonocardiaceae</taxon>
    </lineage>
</organism>
<accession>A0A7Z0WJS1</accession>
<gene>
    <name evidence="3" type="ORF">BLA60_25965</name>
</gene>
<dbReference type="OrthoDB" id="4407663at2"/>
<evidence type="ECO:0000256" key="1">
    <source>
        <dbReference type="SAM" id="Phobius"/>
    </source>
</evidence>
<feature type="transmembrane region" description="Helical" evidence="1">
    <location>
        <begin position="83"/>
        <end position="103"/>
    </location>
</feature>
<name>A0A7Z0WJS1_9PSEU</name>
<dbReference type="AlphaFoldDB" id="A0A7Z0WJS1"/>
<proteinExistence type="predicted"/>
<feature type="transmembrane region" description="Helical" evidence="1">
    <location>
        <begin position="222"/>
        <end position="240"/>
    </location>
</feature>
<feature type="transmembrane region" description="Helical" evidence="1">
    <location>
        <begin position="196"/>
        <end position="216"/>
    </location>
</feature>
<reference evidence="3 4" key="1">
    <citation type="submission" date="2016-12" db="EMBL/GenBank/DDBJ databases">
        <title>The draft genome sequence of Actinophytocola xinjiangensis.</title>
        <authorList>
            <person name="Wang W."/>
            <person name="Yuan L."/>
        </authorList>
    </citation>
    <scope>NUCLEOTIDE SEQUENCE [LARGE SCALE GENOMIC DNA]</scope>
    <source>
        <strain evidence="3 4">CGMCC 4.4663</strain>
    </source>
</reference>
<feature type="transmembrane region" description="Helical" evidence="1">
    <location>
        <begin position="109"/>
        <end position="126"/>
    </location>
</feature>
<dbReference type="EMBL" id="MSIF01000014">
    <property type="protein sequence ID" value="OLF07774.1"/>
    <property type="molecule type" value="Genomic_DNA"/>
</dbReference>
<dbReference type="GO" id="GO:0004175">
    <property type="term" value="F:endopeptidase activity"/>
    <property type="evidence" value="ECO:0007669"/>
    <property type="project" value="UniProtKB-ARBA"/>
</dbReference>